<comment type="caution">
    <text evidence="7">The sequence shown here is derived from an EMBL/GenBank/DDBJ whole genome shotgun (WGS) entry which is preliminary data.</text>
</comment>
<sequence>MVSRTATVASAVGLHARPAAIFAQAVDDTGFDVTLTYGDEEADAASVIEVMALGVGHGDEVVLSCEDDAASDSLDALVELLGRDLDA</sequence>
<dbReference type="Proteomes" id="UP000280444">
    <property type="component" value="Unassembled WGS sequence"/>
</dbReference>
<keyword evidence="8" id="KW-1185">Reference proteome</keyword>
<evidence type="ECO:0000313" key="8">
    <source>
        <dbReference type="Proteomes" id="UP000280444"/>
    </source>
</evidence>
<evidence type="ECO:0000256" key="1">
    <source>
        <dbReference type="ARBA" id="ARBA00003681"/>
    </source>
</evidence>
<dbReference type="InterPro" id="IPR000032">
    <property type="entry name" value="HPr-like"/>
</dbReference>
<feature type="domain" description="HPr" evidence="6">
    <location>
        <begin position="1"/>
        <end position="87"/>
    </location>
</feature>
<reference evidence="7 8" key="1">
    <citation type="submission" date="2018-11" db="EMBL/GenBank/DDBJ databases">
        <title>Genomes From Bacteria Associated with the Canine Oral Cavity: a Test Case for Automated Genome-Based Taxonomic Assignment.</title>
        <authorList>
            <person name="Coil D.A."/>
            <person name="Jospin G."/>
            <person name="Darling A.E."/>
            <person name="Wallis C."/>
            <person name="Davis I.J."/>
            <person name="Harris S."/>
            <person name="Eisen J.A."/>
            <person name="Holcombe L.J."/>
            <person name="O'Flynn C."/>
        </authorList>
    </citation>
    <scope>NUCLEOTIDE SEQUENCE [LARGE SCALE GENOMIC DNA]</scope>
    <source>
        <strain evidence="7 8">OH770</strain>
    </source>
</reference>
<dbReference type="GO" id="GO:0009401">
    <property type="term" value="P:phosphoenolpyruvate-dependent sugar phosphotransferase system"/>
    <property type="evidence" value="ECO:0007669"/>
    <property type="project" value="UniProtKB-KW"/>
</dbReference>
<dbReference type="RefSeq" id="WP_124868591.1">
    <property type="nucleotide sequence ID" value="NZ_RQZF01000002.1"/>
</dbReference>
<dbReference type="InterPro" id="IPR035895">
    <property type="entry name" value="HPr-like_sf"/>
</dbReference>
<dbReference type="AlphaFoldDB" id="A0A3P1SFZ4"/>
<dbReference type="InterPro" id="IPR001020">
    <property type="entry name" value="PTS_HPr_His_P_site"/>
</dbReference>
<evidence type="ECO:0000256" key="2">
    <source>
        <dbReference type="ARBA" id="ARBA00004496"/>
    </source>
</evidence>
<evidence type="ECO:0000256" key="4">
    <source>
        <dbReference type="ARBA" id="ARBA00022490"/>
    </source>
</evidence>
<name>A0A3P1SFZ4_9ACTO</name>
<proteinExistence type="predicted"/>
<dbReference type="InterPro" id="IPR050399">
    <property type="entry name" value="HPr"/>
</dbReference>
<comment type="function">
    <text evidence="1">General (non sugar-specific) component of the phosphoenolpyruvate-dependent sugar phosphotransferase system (sugar PTS). This major carbohydrate active-transport system catalyzes the phosphorylation of incoming sugar substrates concomitantly with their translocation across the cell membrane. The phosphoryl group from phosphoenolpyruvate (PEP) is transferred to the phosphoryl carrier protein HPr by enzyme I. Phospho-HPr then transfers it to the PTS EIIA domain.</text>
</comment>
<dbReference type="PANTHER" id="PTHR33705">
    <property type="entry name" value="PHOSPHOCARRIER PROTEIN HPR"/>
    <property type="match status" value="1"/>
</dbReference>
<gene>
    <name evidence="7" type="ORF">EII11_03330</name>
</gene>
<dbReference type="PROSITE" id="PS51350">
    <property type="entry name" value="PTS_HPR_DOM"/>
    <property type="match status" value="1"/>
</dbReference>
<accession>A0A3P1SFZ4</accession>
<dbReference type="EMBL" id="RQZF01000002">
    <property type="protein sequence ID" value="RRC95897.1"/>
    <property type="molecule type" value="Genomic_DNA"/>
</dbReference>
<dbReference type="SUPFAM" id="SSF55594">
    <property type="entry name" value="HPr-like"/>
    <property type="match status" value="1"/>
</dbReference>
<organism evidence="7 8">
    <name type="scientific">Schaalia canis</name>
    <dbReference type="NCBI Taxonomy" id="100469"/>
    <lineage>
        <taxon>Bacteria</taxon>
        <taxon>Bacillati</taxon>
        <taxon>Actinomycetota</taxon>
        <taxon>Actinomycetes</taxon>
        <taxon>Actinomycetales</taxon>
        <taxon>Actinomycetaceae</taxon>
        <taxon>Schaalia</taxon>
    </lineage>
</organism>
<keyword evidence="5" id="KW-0598">Phosphotransferase system</keyword>
<dbReference type="PROSITE" id="PS00369">
    <property type="entry name" value="PTS_HPR_HIS"/>
    <property type="match status" value="1"/>
</dbReference>
<dbReference type="Pfam" id="PF00381">
    <property type="entry name" value="PTS-HPr"/>
    <property type="match status" value="1"/>
</dbReference>
<dbReference type="NCBIfam" id="TIGR01003">
    <property type="entry name" value="PTS_HPr_family"/>
    <property type="match status" value="1"/>
</dbReference>
<evidence type="ECO:0000256" key="5">
    <source>
        <dbReference type="ARBA" id="ARBA00022683"/>
    </source>
</evidence>
<keyword evidence="4" id="KW-0963">Cytoplasm</keyword>
<dbReference type="Gene3D" id="3.30.1340.10">
    <property type="entry name" value="HPr-like"/>
    <property type="match status" value="1"/>
</dbReference>
<evidence type="ECO:0000256" key="3">
    <source>
        <dbReference type="ARBA" id="ARBA00020422"/>
    </source>
</evidence>
<evidence type="ECO:0000313" key="7">
    <source>
        <dbReference type="EMBL" id="RRC95897.1"/>
    </source>
</evidence>
<dbReference type="PANTHER" id="PTHR33705:SF2">
    <property type="entry name" value="PHOSPHOCARRIER PROTEIN NPR"/>
    <property type="match status" value="1"/>
</dbReference>
<comment type="subcellular location">
    <subcellularLocation>
        <location evidence="2">Cytoplasm</location>
    </subcellularLocation>
</comment>
<evidence type="ECO:0000259" key="6">
    <source>
        <dbReference type="PROSITE" id="PS51350"/>
    </source>
</evidence>
<protein>
    <recommendedName>
        <fullName evidence="3">Phosphocarrier protein HPr</fullName>
    </recommendedName>
</protein>
<dbReference type="PRINTS" id="PR00107">
    <property type="entry name" value="PHOSPHOCPHPR"/>
</dbReference>
<dbReference type="GO" id="GO:0005737">
    <property type="term" value="C:cytoplasm"/>
    <property type="evidence" value="ECO:0007669"/>
    <property type="project" value="UniProtKB-SubCell"/>
</dbReference>
<dbReference type="OrthoDB" id="9809047at2"/>
<dbReference type="CDD" id="cd00367">
    <property type="entry name" value="PTS-HPr_like"/>
    <property type="match status" value="1"/>
</dbReference>